<dbReference type="SMART" id="SM00950">
    <property type="entry name" value="Piwi"/>
    <property type="match status" value="1"/>
</dbReference>
<gene>
    <name evidence="4" type="ORF">E1H14_09595</name>
</gene>
<dbReference type="Gene3D" id="2.170.260.50">
    <property type="match status" value="1"/>
</dbReference>
<dbReference type="Pfam" id="PF02171">
    <property type="entry name" value="Piwi"/>
    <property type="match status" value="1"/>
</dbReference>
<protein>
    <recommendedName>
        <fullName evidence="2">Protein argonaute</fullName>
    </recommendedName>
</protein>
<organism evidence="4 5">
    <name type="scientific">Nitrincola tapanii</name>
    <dbReference type="NCBI Taxonomy" id="1708751"/>
    <lineage>
        <taxon>Bacteria</taxon>
        <taxon>Pseudomonadati</taxon>
        <taxon>Pseudomonadota</taxon>
        <taxon>Gammaproteobacteria</taxon>
        <taxon>Oceanospirillales</taxon>
        <taxon>Oceanospirillaceae</taxon>
        <taxon>Nitrincola</taxon>
    </lineage>
</organism>
<dbReference type="InterPro" id="IPR036397">
    <property type="entry name" value="RNaseH_sf"/>
</dbReference>
<dbReference type="Gene3D" id="3.30.420.10">
    <property type="entry name" value="Ribonuclease H-like superfamily/Ribonuclease H"/>
    <property type="match status" value="1"/>
</dbReference>
<evidence type="ECO:0000313" key="5">
    <source>
        <dbReference type="Proteomes" id="UP000325302"/>
    </source>
</evidence>
<evidence type="ECO:0000256" key="1">
    <source>
        <dbReference type="ARBA" id="ARBA00035012"/>
    </source>
</evidence>
<dbReference type="OrthoDB" id="6297894at2"/>
<accession>A0A5A9W0K3</accession>
<dbReference type="InterPro" id="IPR003165">
    <property type="entry name" value="Piwi"/>
</dbReference>
<dbReference type="AlphaFoldDB" id="A0A5A9W0K3"/>
<feature type="domain" description="Piwi" evidence="3">
    <location>
        <begin position="482"/>
        <end position="731"/>
    </location>
</feature>
<dbReference type="SUPFAM" id="SSF53098">
    <property type="entry name" value="Ribonuclease H-like"/>
    <property type="match status" value="1"/>
</dbReference>
<sequence length="751" mass="84134">MTQVLAQDSIGLSAVTLDRDLQQILVYRYRVIIESGFGEQDLPVTQTRKVARLAARRNDWKPVTDVAHFSVASLQPLDNLNIDAYGCKCTLEFEAEAVLEAAVDNDREAIERLLNQDLYRAACQLAQKRDAKGGKSLKACRYAGWAEIEETQPSERVSARSEYLELFKTLRLTPEVLPDGHVILGLSVRHKLCARDGITLDWVIKKRPQWMKDIQRVRHRYTDQGKAAAVADLHGVAEGKTADSLVPGTVQSIYEYHKARGRVPPVESNSIRNSQVVRVSYGNKVQYEHLAGLLEPMFDFETLQKIDSPLLNRIARDLKWPVMDRLKASAEMVKGLVLPGFVARVVPLKSSERAVDNLRPRFDLRFHNGRTGETEKDVLNCKAFRGMTRTQVVCLAVGTKTSPEALSTHFQKLQSACQQLSAEPLPTWRGVTSVKPLKNAFELDARLSKTPPENTLLVIAIDKSIDKAEIRDVAFRHKLACQFMLTDHYAKTYSPNYYANLAAGVFSKGGGLICALGEMPGEVDLFIGLDMGGTSQRAPGSAFLFTRNGAQLGWQLADLQSGERLGDEALASLLHKSIQEYARHHDGDVPRRITLHRDGRFFESLDVIQAVERQYDLSISVLEVIKSGAPIIFRKYRHAGKALYKNPEVGDVYRYAGLDELILATYSGQELGAWGDKVSVRPLRLRKRYGDETLETLAQQVLLLSRIHGASLYRHPRLPVTTHHADRFATLRQSCSLEALSHMDRTCPVYL</sequence>
<reference evidence="4 5" key="1">
    <citation type="submission" date="2019-03" db="EMBL/GenBank/DDBJ databases">
        <title>Nitrincola sp. nov. isolated from an Indian soda lake.</title>
        <authorList>
            <person name="Joshi A."/>
            <person name="Thite S.V."/>
            <person name="Joseph N."/>
            <person name="Dhotre D."/>
            <person name="Moorthy M."/>
            <person name="Shouche Y.S."/>
        </authorList>
    </citation>
    <scope>NUCLEOTIDE SEQUENCE [LARGE SCALE GENOMIC DNA]</scope>
    <source>
        <strain evidence="4 5">MEB193</strain>
    </source>
</reference>
<comment type="similarity">
    <text evidence="1">Belongs to the argonaute family. Long pAgo subfamily.</text>
</comment>
<comment type="caution">
    <text evidence="4">The sequence shown here is derived from an EMBL/GenBank/DDBJ whole genome shotgun (WGS) entry which is preliminary data.</text>
</comment>
<evidence type="ECO:0000256" key="2">
    <source>
        <dbReference type="ARBA" id="ARBA00035032"/>
    </source>
</evidence>
<dbReference type="PROSITE" id="PS50822">
    <property type="entry name" value="PIWI"/>
    <property type="match status" value="1"/>
</dbReference>
<dbReference type="Proteomes" id="UP000325302">
    <property type="component" value="Unassembled WGS sequence"/>
</dbReference>
<dbReference type="InterPro" id="IPR040895">
    <property type="entry name" value="Ago_PAZ"/>
</dbReference>
<dbReference type="GO" id="GO:0003676">
    <property type="term" value="F:nucleic acid binding"/>
    <property type="evidence" value="ECO:0007669"/>
    <property type="project" value="InterPro"/>
</dbReference>
<evidence type="ECO:0000313" key="4">
    <source>
        <dbReference type="EMBL" id="KAA0874024.1"/>
    </source>
</evidence>
<dbReference type="RefSeq" id="WP_149391256.1">
    <property type="nucleotide sequence ID" value="NZ_SMRS01000007.1"/>
</dbReference>
<dbReference type="Pfam" id="PF18309">
    <property type="entry name" value="PAZ_3"/>
    <property type="match status" value="1"/>
</dbReference>
<dbReference type="EMBL" id="SMRS01000007">
    <property type="protein sequence ID" value="KAA0874024.1"/>
    <property type="molecule type" value="Genomic_DNA"/>
</dbReference>
<dbReference type="InterPro" id="IPR012337">
    <property type="entry name" value="RNaseH-like_sf"/>
</dbReference>
<evidence type="ECO:0000259" key="3">
    <source>
        <dbReference type="PROSITE" id="PS50822"/>
    </source>
</evidence>
<name>A0A5A9W0K3_9GAMM</name>
<keyword evidence="5" id="KW-1185">Reference proteome</keyword>
<proteinExistence type="inferred from homology"/>